<dbReference type="EMBL" id="OX459121">
    <property type="protein sequence ID" value="CAI9103171.1"/>
    <property type="molecule type" value="Genomic_DNA"/>
</dbReference>
<dbReference type="AlphaFoldDB" id="A0AAV1D6U3"/>
<reference evidence="2" key="1">
    <citation type="submission" date="2023-03" db="EMBL/GenBank/DDBJ databases">
        <authorList>
            <person name="Julca I."/>
        </authorList>
    </citation>
    <scope>NUCLEOTIDE SEQUENCE</scope>
</reference>
<evidence type="ECO:0000313" key="2">
    <source>
        <dbReference type="EMBL" id="CAI9103171.1"/>
    </source>
</evidence>
<keyword evidence="3" id="KW-1185">Reference proteome</keyword>
<protein>
    <submittedName>
        <fullName evidence="2">OLC1v1001617C1</fullName>
    </submittedName>
</protein>
<organism evidence="2 3">
    <name type="scientific">Oldenlandia corymbosa var. corymbosa</name>
    <dbReference type="NCBI Taxonomy" id="529605"/>
    <lineage>
        <taxon>Eukaryota</taxon>
        <taxon>Viridiplantae</taxon>
        <taxon>Streptophyta</taxon>
        <taxon>Embryophyta</taxon>
        <taxon>Tracheophyta</taxon>
        <taxon>Spermatophyta</taxon>
        <taxon>Magnoliopsida</taxon>
        <taxon>eudicotyledons</taxon>
        <taxon>Gunneridae</taxon>
        <taxon>Pentapetalae</taxon>
        <taxon>asterids</taxon>
        <taxon>lamiids</taxon>
        <taxon>Gentianales</taxon>
        <taxon>Rubiaceae</taxon>
        <taxon>Rubioideae</taxon>
        <taxon>Spermacoceae</taxon>
        <taxon>Hedyotis-Oldenlandia complex</taxon>
        <taxon>Oldenlandia</taxon>
    </lineage>
</organism>
<proteinExistence type="predicted"/>
<gene>
    <name evidence="2" type="ORF">OLC1_LOCUS12390</name>
</gene>
<feature type="transmembrane region" description="Helical" evidence="1">
    <location>
        <begin position="105"/>
        <end position="126"/>
    </location>
</feature>
<dbReference type="Proteomes" id="UP001161247">
    <property type="component" value="Chromosome 4"/>
</dbReference>
<keyword evidence="1" id="KW-0472">Membrane</keyword>
<evidence type="ECO:0000256" key="1">
    <source>
        <dbReference type="SAM" id="Phobius"/>
    </source>
</evidence>
<keyword evidence="1" id="KW-1133">Transmembrane helix</keyword>
<accession>A0AAV1D6U3</accession>
<sequence length="134" mass="15248">MKFQAGGSRNNQVGLFLKSWSTLVKSCCDYMVTKTYAMPRVMMAVNMDEPKLSTDYESVLESIVGTFKVKEPLLIALSNESTLLFKAGHDACSEMAETESEMVKVLNSLTVIFCYEFLFLGLEFFYDFTFKEFC</sequence>
<evidence type="ECO:0000313" key="3">
    <source>
        <dbReference type="Proteomes" id="UP001161247"/>
    </source>
</evidence>
<keyword evidence="1" id="KW-0812">Transmembrane</keyword>
<name>A0AAV1D6U3_OLDCO</name>